<dbReference type="AlphaFoldDB" id="X1DD46"/>
<accession>X1DD46</accession>
<proteinExistence type="predicted"/>
<feature type="non-terminal residue" evidence="2">
    <location>
        <position position="1"/>
    </location>
</feature>
<dbReference type="InterPro" id="IPR022742">
    <property type="entry name" value="Hydrolase_4"/>
</dbReference>
<organism evidence="2">
    <name type="scientific">marine sediment metagenome</name>
    <dbReference type="NCBI Taxonomy" id="412755"/>
    <lineage>
        <taxon>unclassified sequences</taxon>
        <taxon>metagenomes</taxon>
        <taxon>ecological metagenomes</taxon>
    </lineage>
</organism>
<evidence type="ECO:0000313" key="2">
    <source>
        <dbReference type="EMBL" id="GAH06245.1"/>
    </source>
</evidence>
<reference evidence="2" key="1">
    <citation type="journal article" date="2014" name="Front. Microbiol.">
        <title>High frequency of phylogenetically diverse reductive dehalogenase-homologous genes in deep subseafloor sedimentary metagenomes.</title>
        <authorList>
            <person name="Kawai M."/>
            <person name="Futagami T."/>
            <person name="Toyoda A."/>
            <person name="Takaki Y."/>
            <person name="Nishi S."/>
            <person name="Hori S."/>
            <person name="Arai W."/>
            <person name="Tsubouchi T."/>
            <person name="Morono Y."/>
            <person name="Uchiyama I."/>
            <person name="Ito T."/>
            <person name="Fujiyama A."/>
            <person name="Inagaki F."/>
            <person name="Takami H."/>
        </authorList>
    </citation>
    <scope>NUCLEOTIDE SEQUENCE</scope>
    <source>
        <strain evidence="2">Expedition CK06-06</strain>
    </source>
</reference>
<dbReference type="Gene3D" id="3.40.50.1820">
    <property type="entry name" value="alpha/beta hydrolase"/>
    <property type="match status" value="1"/>
</dbReference>
<dbReference type="EMBL" id="BART01037250">
    <property type="protein sequence ID" value="GAH06245.1"/>
    <property type="molecule type" value="Genomic_DNA"/>
</dbReference>
<comment type="caution">
    <text evidence="2">The sequence shown here is derived from an EMBL/GenBank/DDBJ whole genome shotgun (WGS) entry which is preliminary data.</text>
</comment>
<feature type="domain" description="Serine aminopeptidase S33" evidence="1">
    <location>
        <begin position="39"/>
        <end position="102"/>
    </location>
</feature>
<gene>
    <name evidence="2" type="ORF">S01H4_62418</name>
</gene>
<evidence type="ECO:0000259" key="1">
    <source>
        <dbReference type="Pfam" id="PF12146"/>
    </source>
</evidence>
<dbReference type="Pfam" id="PF12146">
    <property type="entry name" value="Hydrolase_4"/>
    <property type="match status" value="1"/>
</dbReference>
<protein>
    <recommendedName>
        <fullName evidence="1">Serine aminopeptidase S33 domain-containing protein</fullName>
    </recommendedName>
</protein>
<sequence>TFKGQDGKEYSMQVDFICSRTTSTDGSLQSNICERSRAIRKAIDQYANTYPRRQIFLAGHSAGAWASLLIKRSDPSAVNGLILTAPAFDGNVTNDHVLSQIAKMKMMQAVECNDGPNMTGS</sequence>
<name>X1DD46_9ZZZZ</name>
<dbReference type="InterPro" id="IPR029058">
    <property type="entry name" value="AB_hydrolase_fold"/>
</dbReference>
<dbReference type="SUPFAM" id="SSF53474">
    <property type="entry name" value="alpha/beta-Hydrolases"/>
    <property type="match status" value="1"/>
</dbReference>